<organism evidence="3 4">
    <name type="scientific">Drosophila pseudoobscura pseudoobscura</name>
    <name type="common">Fruit fly</name>
    <dbReference type="NCBI Taxonomy" id="46245"/>
    <lineage>
        <taxon>Eukaryota</taxon>
        <taxon>Metazoa</taxon>
        <taxon>Ecdysozoa</taxon>
        <taxon>Arthropoda</taxon>
        <taxon>Hexapoda</taxon>
        <taxon>Insecta</taxon>
        <taxon>Pterygota</taxon>
        <taxon>Neoptera</taxon>
        <taxon>Endopterygota</taxon>
        <taxon>Diptera</taxon>
        <taxon>Brachycera</taxon>
        <taxon>Muscomorpha</taxon>
        <taxon>Ephydroidea</taxon>
        <taxon>Drosophilidae</taxon>
        <taxon>Drosophila</taxon>
        <taxon>Sophophora</taxon>
    </lineage>
</organism>
<dbReference type="RefSeq" id="XP_002134577.3">
    <property type="nucleotide sequence ID" value="XM_002134541.3"/>
</dbReference>
<name>A0A6I8UZY1_DROPS</name>
<feature type="region of interest" description="Disordered" evidence="1">
    <location>
        <begin position="183"/>
        <end position="331"/>
    </location>
</feature>
<dbReference type="Gene3D" id="3.30.60.30">
    <property type="match status" value="1"/>
</dbReference>
<keyword evidence="3" id="KW-1185">Reference proteome</keyword>
<proteinExistence type="predicted"/>
<feature type="signal peptide" evidence="2">
    <location>
        <begin position="1"/>
        <end position="24"/>
    </location>
</feature>
<sequence length="379" mass="38497">MFHSKLHLLLSVASVLGALHTAQAQYDLYGDLSYGSSVESQLDYVFTDSYYDVICPPGGSPVCATDGRQYQRFSSKCRLDSQNLKLLFAGNPELTQTDLNYCSSYSALAPSPYYLRPQPTHATHYSSISGSNSFAYAAANGPYGAKAVAEAPGPYPVGSSSYPVYSKSAPAYRAFDGAYPKTTAAPARGSTVVATKATRYPSRYPTAAPTSAPTTPPTPATTDATTDTSTAAPTKTSTTAPTDASTAPPTAAPTDAPTATPTVAPTDASTVAPTATPTDAPTAAPTSAATDSPTATPTAAPTAAPTAISTAAPTDVTTQATTAAPSGDLVITETDGLTTTTTTVTPGTIDTCPDTFTTLTIVVNGVTSTVSGCKTVTTS</sequence>
<feature type="compositionally biased region" description="Low complexity" evidence="1">
    <location>
        <begin position="220"/>
        <end position="315"/>
    </location>
</feature>
<evidence type="ECO:0000256" key="1">
    <source>
        <dbReference type="SAM" id="MobiDB-lite"/>
    </source>
</evidence>
<gene>
    <name evidence="4" type="primary">LOC6901101</name>
</gene>
<feature type="chain" id="PRO_5026044164" evidence="2">
    <location>
        <begin position="25"/>
        <end position="379"/>
    </location>
</feature>
<dbReference type="InParanoid" id="A0A6I8UZY1"/>
<dbReference type="Proteomes" id="UP000001819">
    <property type="component" value="Chromosome X"/>
</dbReference>
<dbReference type="KEGG" id="dpo:6901101"/>
<evidence type="ECO:0000313" key="4">
    <source>
        <dbReference type="RefSeq" id="XP_002134577.3"/>
    </source>
</evidence>
<dbReference type="FunCoup" id="A0A6I8UZY1">
    <property type="interactions" value="16"/>
</dbReference>
<dbReference type="AlphaFoldDB" id="A0A6I8UZY1"/>
<evidence type="ECO:0000256" key="2">
    <source>
        <dbReference type="SAM" id="SignalP"/>
    </source>
</evidence>
<accession>A0A6I8UZY1</accession>
<reference evidence="4" key="1">
    <citation type="submission" date="2025-08" db="UniProtKB">
        <authorList>
            <consortium name="RefSeq"/>
        </authorList>
    </citation>
    <scope>IDENTIFICATION</scope>
    <source>
        <strain evidence="4">MV-25-SWS-2005</strain>
        <tissue evidence="4">Whole body</tissue>
    </source>
</reference>
<protein>
    <submittedName>
        <fullName evidence="4">Mucin-7</fullName>
    </submittedName>
</protein>
<keyword evidence="2" id="KW-0732">Signal</keyword>
<evidence type="ECO:0000313" key="3">
    <source>
        <dbReference type="Proteomes" id="UP000001819"/>
    </source>
</evidence>